<evidence type="ECO:0000256" key="14">
    <source>
        <dbReference type="ARBA" id="ARBA00022984"/>
    </source>
</evidence>
<keyword evidence="15 25" id="KW-0464">Manganese</keyword>
<keyword evidence="10 24" id="KW-0547">Nucleotide-binding</keyword>
<proteinExistence type="inferred from homology"/>
<sequence>MDYRKIGLIFGGKSAEHDVSIMSARSVYKELLNTEFEVIPILINKEGFWIDLETSKKVIEGEIDHTKTVSSKFQTVFASLVNNFPKDIDLVFPLMHGPFGEDGKIQGFFDVLDIPYVGAGTAASAVSMDKIYSKNIINKYNLPQTEYITISEKDWAKSDDEQVLKLKRKITEKISYPLFVKPANLGSSIGISRVTSEDEVGLAIDLALKYDNRILIEAAVEGREIECSVLETAEGCISSLPGEIIPANDFYDYDAKYFSDNTVLMTPADLDDKVVEEVRYLAEKTFQLLNCSGLARIDFFLDHENNILINEINTMPGFTPKSMYARMWESSGLDYSDLLQKLIEIS</sequence>
<feature type="binding site" evidence="24">
    <location>
        <begin position="179"/>
        <end position="181"/>
    </location>
    <ligand>
        <name>ATP</name>
        <dbReference type="ChEBI" id="CHEBI:30616"/>
    </ligand>
</feature>
<keyword evidence="8 22" id="KW-0436">Ligase</keyword>
<keyword evidence="9 25" id="KW-0479">Metal-binding</keyword>
<feature type="binding site" evidence="24">
    <location>
        <begin position="310"/>
        <end position="311"/>
    </location>
    <ligand>
        <name>ATP</name>
        <dbReference type="ChEBI" id="CHEBI:30616"/>
    </ligand>
</feature>
<evidence type="ECO:0000256" key="15">
    <source>
        <dbReference type="ARBA" id="ARBA00023211"/>
    </source>
</evidence>
<evidence type="ECO:0000256" key="7">
    <source>
        <dbReference type="ARBA" id="ARBA00022490"/>
    </source>
</evidence>
<dbReference type="InterPro" id="IPR005905">
    <property type="entry name" value="D_ala_D_ala"/>
</dbReference>
<accession>A0A931ARJ1</accession>
<feature type="binding site" evidence="24">
    <location>
        <begin position="187"/>
        <end position="188"/>
    </location>
    <ligand>
        <name>ATP</name>
        <dbReference type="ChEBI" id="CHEBI:30616"/>
    </ligand>
</feature>
<evidence type="ECO:0000256" key="19">
    <source>
        <dbReference type="ARBA" id="ARBA00068427"/>
    </source>
</evidence>
<comment type="subcellular location">
    <subcellularLocation>
        <location evidence="3 22">Cytoplasm</location>
    </subcellularLocation>
</comment>
<evidence type="ECO:0000256" key="12">
    <source>
        <dbReference type="ARBA" id="ARBA00022842"/>
    </source>
</evidence>
<dbReference type="FunFam" id="3.30.470.20:FF:000008">
    <property type="entry name" value="D-alanine--D-alanine ligase"/>
    <property type="match status" value="1"/>
</dbReference>
<evidence type="ECO:0000256" key="3">
    <source>
        <dbReference type="ARBA" id="ARBA00004496"/>
    </source>
</evidence>
<dbReference type="InterPro" id="IPR011761">
    <property type="entry name" value="ATP-grasp"/>
</dbReference>
<dbReference type="Pfam" id="PF01820">
    <property type="entry name" value="Dala_Dala_lig_N"/>
    <property type="match status" value="1"/>
</dbReference>
<comment type="function">
    <text evidence="2 22">Cell wall formation.</text>
</comment>
<feature type="active site" evidence="23">
    <location>
        <position position="187"/>
    </location>
</feature>
<comment type="similarity">
    <text evidence="5 22">Belongs to the D-alanine--D-alanine ligase family.</text>
</comment>
<comment type="pathway">
    <text evidence="18">Glycan biosynthesis.</text>
</comment>
<dbReference type="InterPro" id="IPR011127">
    <property type="entry name" value="Dala_Dala_lig_N"/>
</dbReference>
<comment type="catalytic activity">
    <reaction evidence="17 22">
        <text>2 D-alanine + ATP = D-alanyl-D-alanine + ADP + phosphate + H(+)</text>
        <dbReference type="Rhea" id="RHEA:11224"/>
        <dbReference type="ChEBI" id="CHEBI:15378"/>
        <dbReference type="ChEBI" id="CHEBI:30616"/>
        <dbReference type="ChEBI" id="CHEBI:43474"/>
        <dbReference type="ChEBI" id="CHEBI:57416"/>
        <dbReference type="ChEBI" id="CHEBI:57822"/>
        <dbReference type="ChEBI" id="CHEBI:456216"/>
        <dbReference type="EC" id="6.3.2.4"/>
    </reaction>
</comment>
<feature type="binding site" evidence="25">
    <location>
        <position position="311"/>
    </location>
    <ligand>
        <name>Mg(2+)</name>
        <dbReference type="ChEBI" id="CHEBI:18420"/>
        <label>1</label>
    </ligand>
</feature>
<dbReference type="EC" id="6.3.2.4" evidence="6 22"/>
<evidence type="ECO:0000256" key="26">
    <source>
        <dbReference type="PROSITE-ProRule" id="PRU00409"/>
    </source>
</evidence>
<evidence type="ECO:0000313" key="29">
    <source>
        <dbReference type="Proteomes" id="UP000621436"/>
    </source>
</evidence>
<evidence type="ECO:0000256" key="22">
    <source>
        <dbReference type="HAMAP-Rule" id="MF_00047"/>
    </source>
</evidence>
<dbReference type="GO" id="GO:0005524">
    <property type="term" value="F:ATP binding"/>
    <property type="evidence" value="ECO:0007669"/>
    <property type="project" value="UniProtKB-UniRule"/>
</dbReference>
<evidence type="ECO:0000259" key="27">
    <source>
        <dbReference type="PROSITE" id="PS50975"/>
    </source>
</evidence>
<evidence type="ECO:0000256" key="9">
    <source>
        <dbReference type="ARBA" id="ARBA00022723"/>
    </source>
</evidence>
<evidence type="ECO:0000313" key="28">
    <source>
        <dbReference type="EMBL" id="MBF8437647.1"/>
    </source>
</evidence>
<organism evidence="28 29">
    <name type="scientific">Halonatronomonas betaini</name>
    <dbReference type="NCBI Taxonomy" id="2778430"/>
    <lineage>
        <taxon>Bacteria</taxon>
        <taxon>Bacillati</taxon>
        <taxon>Bacillota</taxon>
        <taxon>Clostridia</taxon>
        <taxon>Halanaerobiales</taxon>
        <taxon>Halarsenatibacteraceae</taxon>
        <taxon>Halonatronomonas</taxon>
    </lineage>
</organism>
<keyword evidence="12 25" id="KW-0460">Magnesium</keyword>
<dbReference type="HAMAP" id="MF_00047">
    <property type="entry name" value="Dala_Dala_lig"/>
    <property type="match status" value="1"/>
</dbReference>
<evidence type="ECO:0000256" key="4">
    <source>
        <dbReference type="ARBA" id="ARBA00004752"/>
    </source>
</evidence>
<feature type="binding site" evidence="24">
    <location>
        <position position="130"/>
    </location>
    <ligand>
        <name>ATP</name>
        <dbReference type="ChEBI" id="CHEBI:30616"/>
    </ligand>
</feature>
<feature type="binding site" evidence="25">
    <location>
        <position position="311"/>
    </location>
    <ligand>
        <name>Mg(2+)</name>
        <dbReference type="ChEBI" id="CHEBI:18420"/>
        <label>2</label>
    </ligand>
</feature>
<evidence type="ECO:0000256" key="20">
    <source>
        <dbReference type="ARBA" id="ARBA00076288"/>
    </source>
</evidence>
<comment type="cofactor">
    <cofactor evidence="1">
        <name>Mn(2+)</name>
        <dbReference type="ChEBI" id="CHEBI:29035"/>
    </cofactor>
</comment>
<dbReference type="SUPFAM" id="SSF56059">
    <property type="entry name" value="Glutathione synthetase ATP-binding domain-like"/>
    <property type="match status" value="1"/>
</dbReference>
<dbReference type="PIRSF" id="PIRSF039102">
    <property type="entry name" value="Ddl/VanB"/>
    <property type="match status" value="1"/>
</dbReference>
<protein>
    <recommendedName>
        <fullName evidence="19 22">D-alanine--D-alanine ligase</fullName>
        <ecNumber evidence="6 22">6.3.2.4</ecNumber>
    </recommendedName>
    <alternativeName>
        <fullName evidence="21 22">D-Ala-D-Ala ligase</fullName>
    </alternativeName>
    <alternativeName>
        <fullName evidence="20 22">D-alanylalanine synthetase</fullName>
    </alternativeName>
</protein>
<gene>
    <name evidence="22" type="primary">ddl</name>
    <name evidence="28" type="ORF">I0Q91_11175</name>
</gene>
<keyword evidence="29" id="KW-1185">Reference proteome</keyword>
<dbReference type="InterPro" id="IPR016185">
    <property type="entry name" value="PreATP-grasp_dom_sf"/>
</dbReference>
<keyword evidence="7 22" id="KW-0963">Cytoplasm</keyword>
<dbReference type="GO" id="GO:0071555">
    <property type="term" value="P:cell wall organization"/>
    <property type="evidence" value="ECO:0007669"/>
    <property type="project" value="UniProtKB-KW"/>
</dbReference>
<dbReference type="Pfam" id="PF07478">
    <property type="entry name" value="Dala_Dala_lig_C"/>
    <property type="match status" value="1"/>
</dbReference>
<evidence type="ECO:0000256" key="2">
    <source>
        <dbReference type="ARBA" id="ARBA00003921"/>
    </source>
</evidence>
<feature type="binding site" evidence="25">
    <location>
        <position position="313"/>
    </location>
    <ligand>
        <name>Mg(2+)</name>
        <dbReference type="ChEBI" id="CHEBI:18420"/>
        <label>2</label>
    </ligand>
</feature>
<dbReference type="EMBL" id="JADPIE010000006">
    <property type="protein sequence ID" value="MBF8437647.1"/>
    <property type="molecule type" value="Genomic_DNA"/>
</dbReference>
<dbReference type="Gene3D" id="3.30.470.20">
    <property type="entry name" value="ATP-grasp fold, B domain"/>
    <property type="match status" value="1"/>
</dbReference>
<reference evidence="28" key="1">
    <citation type="submission" date="2020-11" db="EMBL/GenBank/DDBJ databases">
        <title>Halonatronomonas betainensis gen. nov., sp. nov. a novel haloalkaliphilic representative of the family Halanaerobiacae capable of betaine degradation.</title>
        <authorList>
            <person name="Boltyanskaya Y."/>
            <person name="Kevbrin V."/>
            <person name="Detkova E."/>
            <person name="Grouzdev D.S."/>
            <person name="Koziaeva V."/>
            <person name="Zhilina T."/>
        </authorList>
    </citation>
    <scope>NUCLEOTIDE SEQUENCE</scope>
    <source>
        <strain evidence="28">Z-7014</strain>
    </source>
</reference>
<keyword evidence="16 22" id="KW-0961">Cell wall biogenesis/degradation</keyword>
<dbReference type="GO" id="GO:0009252">
    <property type="term" value="P:peptidoglycan biosynthetic process"/>
    <property type="evidence" value="ECO:0007669"/>
    <property type="project" value="UniProtKB-UniRule"/>
</dbReference>
<evidence type="ECO:0000256" key="17">
    <source>
        <dbReference type="ARBA" id="ARBA00047614"/>
    </source>
</evidence>
<dbReference type="PROSITE" id="PS00844">
    <property type="entry name" value="DALA_DALA_LIGASE_2"/>
    <property type="match status" value="1"/>
</dbReference>
<dbReference type="InterPro" id="IPR000291">
    <property type="entry name" value="D-Ala_lig_Van_CS"/>
</dbReference>
<evidence type="ECO:0000256" key="23">
    <source>
        <dbReference type="PIRSR" id="PIRSR039102-1"/>
    </source>
</evidence>
<evidence type="ECO:0000256" key="16">
    <source>
        <dbReference type="ARBA" id="ARBA00023316"/>
    </source>
</evidence>
<dbReference type="AlphaFoldDB" id="A0A931ARJ1"/>
<comment type="caution">
    <text evidence="28">The sequence shown here is derived from an EMBL/GenBank/DDBJ whole genome shotgun (WGS) entry which is preliminary data.</text>
</comment>
<dbReference type="InterPro" id="IPR013815">
    <property type="entry name" value="ATP_grasp_subdomain_1"/>
</dbReference>
<dbReference type="NCBIfam" id="TIGR01205">
    <property type="entry name" value="D_ala_D_alaTIGR"/>
    <property type="match status" value="1"/>
</dbReference>
<evidence type="ECO:0000256" key="24">
    <source>
        <dbReference type="PIRSR" id="PIRSR039102-2"/>
    </source>
</evidence>
<dbReference type="Gene3D" id="3.40.50.20">
    <property type="match status" value="1"/>
</dbReference>
<dbReference type="GO" id="GO:0046872">
    <property type="term" value="F:metal ion binding"/>
    <property type="evidence" value="ECO:0007669"/>
    <property type="project" value="UniProtKB-KW"/>
</dbReference>
<dbReference type="Proteomes" id="UP000621436">
    <property type="component" value="Unassembled WGS sequence"/>
</dbReference>
<evidence type="ECO:0000256" key="6">
    <source>
        <dbReference type="ARBA" id="ARBA00012216"/>
    </source>
</evidence>
<evidence type="ECO:0000256" key="8">
    <source>
        <dbReference type="ARBA" id="ARBA00022598"/>
    </source>
</evidence>
<dbReference type="RefSeq" id="WP_270454644.1">
    <property type="nucleotide sequence ID" value="NZ_JADPIE010000006.1"/>
</dbReference>
<evidence type="ECO:0000256" key="25">
    <source>
        <dbReference type="PIRSR" id="PIRSR039102-3"/>
    </source>
</evidence>
<feature type="binding site" evidence="24">
    <location>
        <begin position="217"/>
        <end position="224"/>
    </location>
    <ligand>
        <name>ATP</name>
        <dbReference type="ChEBI" id="CHEBI:30616"/>
    </ligand>
</feature>
<evidence type="ECO:0000256" key="13">
    <source>
        <dbReference type="ARBA" id="ARBA00022960"/>
    </source>
</evidence>
<dbReference type="NCBIfam" id="NF002528">
    <property type="entry name" value="PRK01966.1-4"/>
    <property type="match status" value="1"/>
</dbReference>
<dbReference type="InterPro" id="IPR011095">
    <property type="entry name" value="Dala_Dala_lig_C"/>
</dbReference>
<name>A0A931ARJ1_9FIRM</name>
<keyword evidence="13 22" id="KW-0133">Cell shape</keyword>
<dbReference type="SUPFAM" id="SSF52440">
    <property type="entry name" value="PreATP-grasp domain"/>
    <property type="match status" value="1"/>
</dbReference>
<feature type="active site" evidence="23">
    <location>
        <position position="322"/>
    </location>
</feature>
<dbReference type="GO" id="GO:0005829">
    <property type="term" value="C:cytosol"/>
    <property type="evidence" value="ECO:0007669"/>
    <property type="project" value="TreeGrafter"/>
</dbReference>
<dbReference type="Gene3D" id="3.30.1490.20">
    <property type="entry name" value="ATP-grasp fold, A domain"/>
    <property type="match status" value="1"/>
</dbReference>
<comment type="pathway">
    <text evidence="4 22">Cell wall biogenesis; peptidoglycan biosynthesis.</text>
</comment>
<comment type="cofactor">
    <cofactor evidence="25">
        <name>Mg(2+)</name>
        <dbReference type="ChEBI" id="CHEBI:18420"/>
    </cofactor>
    <cofactor evidence="25">
        <name>Mn(2+)</name>
        <dbReference type="ChEBI" id="CHEBI:29035"/>
    </cofactor>
    <text evidence="25">Binds 2 magnesium or manganese ions per subunit.</text>
</comment>
<feature type="active site" evidence="23">
    <location>
        <position position="16"/>
    </location>
</feature>
<feature type="domain" description="ATP-grasp" evidence="27">
    <location>
        <begin position="134"/>
        <end position="344"/>
    </location>
</feature>
<evidence type="ECO:0000256" key="10">
    <source>
        <dbReference type="ARBA" id="ARBA00022741"/>
    </source>
</evidence>
<evidence type="ECO:0000256" key="5">
    <source>
        <dbReference type="ARBA" id="ARBA00010871"/>
    </source>
</evidence>
<evidence type="ECO:0000256" key="18">
    <source>
        <dbReference type="ARBA" id="ARBA00060592"/>
    </source>
</evidence>
<dbReference type="PANTHER" id="PTHR23132">
    <property type="entry name" value="D-ALANINE--D-ALANINE LIGASE"/>
    <property type="match status" value="1"/>
</dbReference>
<dbReference type="GO" id="GO:0008716">
    <property type="term" value="F:D-alanine-D-alanine ligase activity"/>
    <property type="evidence" value="ECO:0007669"/>
    <property type="project" value="UniProtKB-UniRule"/>
</dbReference>
<evidence type="ECO:0000256" key="11">
    <source>
        <dbReference type="ARBA" id="ARBA00022840"/>
    </source>
</evidence>
<dbReference type="FunFam" id="3.30.1490.20:FF:000007">
    <property type="entry name" value="D-alanine--D-alanine ligase"/>
    <property type="match status" value="1"/>
</dbReference>
<dbReference type="PANTHER" id="PTHR23132:SF25">
    <property type="entry name" value="D-ALANINE--D-ALANINE LIGASE A"/>
    <property type="match status" value="1"/>
</dbReference>
<evidence type="ECO:0000256" key="21">
    <source>
        <dbReference type="ARBA" id="ARBA00077154"/>
    </source>
</evidence>
<feature type="binding site" evidence="25">
    <location>
        <position position="298"/>
    </location>
    <ligand>
        <name>Mg(2+)</name>
        <dbReference type="ChEBI" id="CHEBI:18420"/>
        <label>1</label>
    </ligand>
</feature>
<keyword evidence="14 22" id="KW-0573">Peptidoglycan synthesis</keyword>
<evidence type="ECO:0000256" key="1">
    <source>
        <dbReference type="ARBA" id="ARBA00001936"/>
    </source>
</evidence>
<keyword evidence="11 26" id="KW-0067">ATP-binding</keyword>
<dbReference type="GO" id="GO:0008360">
    <property type="term" value="P:regulation of cell shape"/>
    <property type="evidence" value="ECO:0007669"/>
    <property type="project" value="UniProtKB-KW"/>
</dbReference>
<dbReference type="PROSITE" id="PS00843">
    <property type="entry name" value="DALA_DALA_LIGASE_1"/>
    <property type="match status" value="1"/>
</dbReference>
<dbReference type="PROSITE" id="PS50975">
    <property type="entry name" value="ATP_GRASP"/>
    <property type="match status" value="1"/>
</dbReference>